<dbReference type="GO" id="GO:0003908">
    <property type="term" value="F:methylated-DNA-[protein]-cysteine S-methyltransferase activity"/>
    <property type="evidence" value="ECO:0007669"/>
    <property type="project" value="InterPro"/>
</dbReference>
<protein>
    <submittedName>
        <fullName evidence="3">Methylated-DNA--[protein]-cysteine S-methyltransferase</fullName>
    </submittedName>
</protein>
<dbReference type="SUPFAM" id="SSF53155">
    <property type="entry name" value="Methylated DNA-protein cysteine methyltransferase domain"/>
    <property type="match status" value="1"/>
</dbReference>
<dbReference type="Pfam" id="PF01035">
    <property type="entry name" value="DNA_binding_1"/>
    <property type="match status" value="1"/>
</dbReference>
<reference evidence="3 4" key="1">
    <citation type="submission" date="2020-07" db="EMBL/GenBank/DDBJ databases">
        <title>Novel species isolated from subtropical streams in China.</title>
        <authorList>
            <person name="Lu H."/>
        </authorList>
    </citation>
    <scope>NUCLEOTIDE SEQUENCE [LARGE SCALE GENOMIC DNA]</scope>
    <source>
        <strain evidence="3 4">LX20W</strain>
    </source>
</reference>
<dbReference type="Gene3D" id="1.10.10.10">
    <property type="entry name" value="Winged helix-like DNA-binding domain superfamily/Winged helix DNA-binding domain"/>
    <property type="match status" value="1"/>
</dbReference>
<dbReference type="InterPro" id="IPR014048">
    <property type="entry name" value="MethylDNA_cys_MeTrfase_DNA-bd"/>
</dbReference>
<keyword evidence="3" id="KW-0808">Transferase</keyword>
<dbReference type="InterPro" id="IPR036217">
    <property type="entry name" value="MethylDNA_cys_MeTrfase_DNAb"/>
</dbReference>
<dbReference type="InterPro" id="IPR036388">
    <property type="entry name" value="WH-like_DNA-bd_sf"/>
</dbReference>
<dbReference type="NCBIfam" id="TIGR00589">
    <property type="entry name" value="ogt"/>
    <property type="match status" value="1"/>
</dbReference>
<dbReference type="AlphaFoldDB" id="A0A7W2EUS2"/>
<dbReference type="Proteomes" id="UP000534388">
    <property type="component" value="Unassembled WGS sequence"/>
</dbReference>
<keyword evidence="4" id="KW-1185">Reference proteome</keyword>
<evidence type="ECO:0000259" key="2">
    <source>
        <dbReference type="Pfam" id="PF01035"/>
    </source>
</evidence>
<organism evidence="3 4">
    <name type="scientific">Rugamonas brunnea</name>
    <dbReference type="NCBI Taxonomy" id="2758569"/>
    <lineage>
        <taxon>Bacteria</taxon>
        <taxon>Pseudomonadati</taxon>
        <taxon>Pseudomonadota</taxon>
        <taxon>Betaproteobacteria</taxon>
        <taxon>Burkholderiales</taxon>
        <taxon>Oxalobacteraceae</taxon>
        <taxon>Telluria group</taxon>
        <taxon>Rugamonas</taxon>
    </lineage>
</organism>
<accession>A0A7W2EUS2</accession>
<gene>
    <name evidence="3" type="ORF">H3H37_18190</name>
</gene>
<dbReference type="GO" id="GO:0006281">
    <property type="term" value="P:DNA repair"/>
    <property type="evidence" value="ECO:0007669"/>
    <property type="project" value="InterPro"/>
</dbReference>
<dbReference type="CDD" id="cd06445">
    <property type="entry name" value="ATase"/>
    <property type="match status" value="1"/>
</dbReference>
<proteinExistence type="predicted"/>
<evidence type="ECO:0000256" key="1">
    <source>
        <dbReference type="ARBA" id="ARBA00022763"/>
    </source>
</evidence>
<feature type="domain" description="Methylated-DNA-[protein]-cysteine S-methyltransferase DNA binding" evidence="2">
    <location>
        <begin position="78"/>
        <end position="162"/>
    </location>
</feature>
<dbReference type="RefSeq" id="WP_182165076.1">
    <property type="nucleotide sequence ID" value="NZ_JACEZT010000012.1"/>
</dbReference>
<dbReference type="InterPro" id="IPR036631">
    <property type="entry name" value="MGMT_N_sf"/>
</dbReference>
<sequence>MKKQQGSELFSAILDLPFGKFGIRTAGSLVTELFYLAPHFDEKAPQDKVAELAAEQVLRYCQDPDFVFDLPLARVGSAFQHKVWDTIASIPRGSVRTYGEVARHIGSAPRAVGQACGANWFPLVIPCHRVTAANGLGGFSNNDDQHSYHLDIKRWLLAHEGASEYAWRQTTLL</sequence>
<dbReference type="PANTHER" id="PTHR10815:SF13">
    <property type="entry name" value="METHYLATED-DNA--PROTEIN-CYSTEINE METHYLTRANSFERASE"/>
    <property type="match status" value="1"/>
</dbReference>
<dbReference type="SUPFAM" id="SSF46767">
    <property type="entry name" value="Methylated DNA-protein cysteine methyltransferase, C-terminal domain"/>
    <property type="match status" value="1"/>
</dbReference>
<dbReference type="GO" id="GO:0032259">
    <property type="term" value="P:methylation"/>
    <property type="evidence" value="ECO:0007669"/>
    <property type="project" value="UniProtKB-KW"/>
</dbReference>
<name>A0A7W2EUS2_9BURK</name>
<keyword evidence="1" id="KW-0227">DNA damage</keyword>
<dbReference type="EMBL" id="JACEZT010000012">
    <property type="protein sequence ID" value="MBA5638992.1"/>
    <property type="molecule type" value="Genomic_DNA"/>
</dbReference>
<comment type="caution">
    <text evidence="3">The sequence shown here is derived from an EMBL/GenBank/DDBJ whole genome shotgun (WGS) entry which is preliminary data.</text>
</comment>
<keyword evidence="3" id="KW-0489">Methyltransferase</keyword>
<evidence type="ECO:0000313" key="3">
    <source>
        <dbReference type="EMBL" id="MBA5638992.1"/>
    </source>
</evidence>
<evidence type="ECO:0000313" key="4">
    <source>
        <dbReference type="Proteomes" id="UP000534388"/>
    </source>
</evidence>
<dbReference type="PANTHER" id="PTHR10815">
    <property type="entry name" value="METHYLATED-DNA--PROTEIN-CYSTEINE METHYLTRANSFERASE"/>
    <property type="match status" value="1"/>
</dbReference>